<feature type="transmembrane region" description="Helical" evidence="1">
    <location>
        <begin position="226"/>
        <end position="248"/>
    </location>
</feature>
<evidence type="ECO:0000313" key="2">
    <source>
        <dbReference type="EMBL" id="RLE52368.1"/>
    </source>
</evidence>
<dbReference type="EMBL" id="QMQX01000056">
    <property type="protein sequence ID" value="RLE52368.1"/>
    <property type="molecule type" value="Genomic_DNA"/>
</dbReference>
<name>A0A497F0D8_9CREN</name>
<protein>
    <submittedName>
        <fullName evidence="2">Uncharacterized protein</fullName>
    </submittedName>
</protein>
<sequence length="252" mass="27519">MKILTAILLASLMIVAFNQQLLTLSVDVEPKLEAAQYEYYVVDLSTREVFALLKTQVSQASFKLPPGSYVVFVKVVRPEVKPMSSFIQVELTESKQVKVDLTIPTFLAYTPAAKEEVSIPAPSELTIKVFYSNGSPAEDAVITIKSLVDAHEETIVVGEEGVAKVPRQMTPMFVIASKQNLLSSQKLVMPGDEVVTLTLGEVGQAELLTSEVIHEFGLRTYSPTYLAIKTGSLIAIAAVAALFVGLLLRRHH</sequence>
<comment type="caution">
    <text evidence="2">The sequence shown here is derived from an EMBL/GenBank/DDBJ whole genome shotgun (WGS) entry which is preliminary data.</text>
</comment>
<gene>
    <name evidence="2" type="ORF">DRJ33_03970</name>
</gene>
<keyword evidence="1" id="KW-1133">Transmembrane helix</keyword>
<dbReference type="Proteomes" id="UP000272051">
    <property type="component" value="Unassembled WGS sequence"/>
</dbReference>
<keyword evidence="1" id="KW-0812">Transmembrane</keyword>
<dbReference type="AlphaFoldDB" id="A0A497F0D8"/>
<evidence type="ECO:0000256" key="1">
    <source>
        <dbReference type="SAM" id="Phobius"/>
    </source>
</evidence>
<keyword evidence="1" id="KW-0472">Membrane</keyword>
<organism evidence="2 3">
    <name type="scientific">Thermoproteota archaeon</name>
    <dbReference type="NCBI Taxonomy" id="2056631"/>
    <lineage>
        <taxon>Archaea</taxon>
        <taxon>Thermoproteota</taxon>
    </lineage>
</organism>
<evidence type="ECO:0000313" key="3">
    <source>
        <dbReference type="Proteomes" id="UP000272051"/>
    </source>
</evidence>
<reference evidence="2 3" key="1">
    <citation type="submission" date="2018-06" db="EMBL/GenBank/DDBJ databases">
        <title>Extensive metabolic versatility and redundancy in microbially diverse, dynamic hydrothermal sediments.</title>
        <authorList>
            <person name="Dombrowski N."/>
            <person name="Teske A."/>
            <person name="Baker B.J."/>
        </authorList>
    </citation>
    <scope>NUCLEOTIDE SEQUENCE [LARGE SCALE GENOMIC DNA]</scope>
    <source>
        <strain evidence="2">B34_G17</strain>
    </source>
</reference>
<accession>A0A497F0D8</accession>
<proteinExistence type="predicted"/>